<dbReference type="Proteomes" id="UP000657918">
    <property type="component" value="Chromosome 16"/>
</dbReference>
<dbReference type="InterPro" id="IPR045051">
    <property type="entry name" value="SBT"/>
</dbReference>
<dbReference type="Gene3D" id="3.40.50.200">
    <property type="entry name" value="Peptidase S8/S53 domain"/>
    <property type="match status" value="1"/>
</dbReference>
<dbReference type="GO" id="GO:0005576">
    <property type="term" value="C:extracellular region"/>
    <property type="evidence" value="ECO:0007669"/>
    <property type="project" value="UniProtKB-SubCell"/>
</dbReference>
<organism evidence="6 7">
    <name type="scientific">Salix dunnii</name>
    <dbReference type="NCBI Taxonomy" id="1413687"/>
    <lineage>
        <taxon>Eukaryota</taxon>
        <taxon>Viridiplantae</taxon>
        <taxon>Streptophyta</taxon>
        <taxon>Embryophyta</taxon>
        <taxon>Tracheophyta</taxon>
        <taxon>Spermatophyta</taxon>
        <taxon>Magnoliopsida</taxon>
        <taxon>eudicotyledons</taxon>
        <taxon>Gunneridae</taxon>
        <taxon>Pentapetalae</taxon>
        <taxon>rosids</taxon>
        <taxon>fabids</taxon>
        <taxon>Malpighiales</taxon>
        <taxon>Salicaceae</taxon>
        <taxon>Saliceae</taxon>
        <taxon>Salix</taxon>
    </lineage>
</organism>
<comment type="subcellular location">
    <subcellularLocation>
        <location evidence="1">Secreted</location>
    </subcellularLocation>
</comment>
<proteinExistence type="inferred from homology"/>
<dbReference type="SUPFAM" id="SSF52743">
    <property type="entry name" value="Subtilisin-like"/>
    <property type="match status" value="1"/>
</dbReference>
<gene>
    <name evidence="6" type="ORF">SADUNF_Sadunf16G0294300</name>
</gene>
<evidence type="ECO:0000256" key="3">
    <source>
        <dbReference type="ARBA" id="ARBA00022729"/>
    </source>
</evidence>
<dbReference type="OrthoDB" id="835282at2759"/>
<keyword evidence="7" id="KW-1185">Reference proteome</keyword>
<dbReference type="AlphaFoldDB" id="A0A835J9G9"/>
<sequence>MSLRDGNGHGTHTASITTARGGAPLAPLAMYKVCWNIENGGCTDANLLKAFDKAIHDGADILSVSIGNDIPLFSYVDMRNSIAIGSFHATSEGITVVCSAGIAGPISQTIVNTPPWLIIVSASTDCQPGSLNETLAAGKIILCLTKSDTQGMFSASRSVFQAGGGGLIFAQFHDDRTELCEWIPCVKGQIFPASDKLGKDCEQVKARALSLSLTHVSPRVASFSSGGPSSITPEVLKI</sequence>
<dbReference type="GO" id="GO:0004252">
    <property type="term" value="F:serine-type endopeptidase activity"/>
    <property type="evidence" value="ECO:0007669"/>
    <property type="project" value="InterPro"/>
</dbReference>
<evidence type="ECO:0000313" key="6">
    <source>
        <dbReference type="EMBL" id="KAF9667067.1"/>
    </source>
</evidence>
<evidence type="ECO:0000256" key="1">
    <source>
        <dbReference type="ARBA" id="ARBA00004613"/>
    </source>
</evidence>
<reference evidence="6 7" key="1">
    <citation type="submission" date="2020-10" db="EMBL/GenBank/DDBJ databases">
        <title>Plant Genome Project.</title>
        <authorList>
            <person name="Zhang R.-G."/>
        </authorList>
    </citation>
    <scope>NUCLEOTIDE SEQUENCE [LARGE SCALE GENOMIC DNA]</scope>
    <source>
        <strain evidence="6">FAFU-HL-1</strain>
        <tissue evidence="6">Leaf</tissue>
    </source>
</reference>
<evidence type="ECO:0000256" key="2">
    <source>
        <dbReference type="ARBA" id="ARBA00011073"/>
    </source>
</evidence>
<accession>A0A835J9G9</accession>
<dbReference type="InterPro" id="IPR000209">
    <property type="entry name" value="Peptidase_S8/S53_dom"/>
</dbReference>
<protein>
    <recommendedName>
        <fullName evidence="5">Peptidase S8/S53 domain-containing protein</fullName>
    </recommendedName>
</protein>
<dbReference type="Pfam" id="PF00082">
    <property type="entry name" value="Peptidase_S8"/>
    <property type="match status" value="1"/>
</dbReference>
<dbReference type="InterPro" id="IPR036852">
    <property type="entry name" value="Peptidase_S8/S53_dom_sf"/>
</dbReference>
<dbReference type="GO" id="GO:0006508">
    <property type="term" value="P:proteolysis"/>
    <property type="evidence" value="ECO:0007669"/>
    <property type="project" value="InterPro"/>
</dbReference>
<name>A0A835J9G9_9ROSI</name>
<dbReference type="EMBL" id="JADGMS010000016">
    <property type="protein sequence ID" value="KAF9667067.1"/>
    <property type="molecule type" value="Genomic_DNA"/>
</dbReference>
<dbReference type="PROSITE" id="PS51892">
    <property type="entry name" value="SUBTILASE"/>
    <property type="match status" value="1"/>
</dbReference>
<keyword evidence="3" id="KW-0732">Signal</keyword>
<comment type="caution">
    <text evidence="4">Lacks conserved residue(s) required for the propagation of feature annotation.</text>
</comment>
<dbReference type="PANTHER" id="PTHR10795">
    <property type="entry name" value="PROPROTEIN CONVERTASE SUBTILISIN/KEXIN"/>
    <property type="match status" value="1"/>
</dbReference>
<dbReference type="CDD" id="cd02120">
    <property type="entry name" value="PA_subtilisin_like"/>
    <property type="match status" value="1"/>
</dbReference>
<comment type="similarity">
    <text evidence="2 4">Belongs to the peptidase S8 family.</text>
</comment>
<comment type="caution">
    <text evidence="6">The sequence shown here is derived from an EMBL/GenBank/DDBJ whole genome shotgun (WGS) entry which is preliminary data.</text>
</comment>
<evidence type="ECO:0000259" key="5">
    <source>
        <dbReference type="Pfam" id="PF00082"/>
    </source>
</evidence>
<evidence type="ECO:0000256" key="4">
    <source>
        <dbReference type="PROSITE-ProRule" id="PRU01240"/>
    </source>
</evidence>
<evidence type="ECO:0000313" key="7">
    <source>
        <dbReference type="Proteomes" id="UP000657918"/>
    </source>
</evidence>
<feature type="domain" description="Peptidase S8/S53" evidence="5">
    <location>
        <begin position="4"/>
        <end position="235"/>
    </location>
</feature>